<organism evidence="1 2">
    <name type="scientific">Hydrogenophaga taeniospiralis CCUG 15921</name>
    <dbReference type="NCBI Taxonomy" id="1281780"/>
    <lineage>
        <taxon>Bacteria</taxon>
        <taxon>Pseudomonadati</taxon>
        <taxon>Pseudomonadota</taxon>
        <taxon>Betaproteobacteria</taxon>
        <taxon>Burkholderiales</taxon>
        <taxon>Comamonadaceae</taxon>
        <taxon>Hydrogenophaga</taxon>
    </lineage>
</organism>
<dbReference type="OrthoDB" id="6182044at2"/>
<proteinExistence type="predicted"/>
<evidence type="ECO:0000313" key="1">
    <source>
        <dbReference type="EMBL" id="MDG5977304.1"/>
    </source>
</evidence>
<dbReference type="AlphaFoldDB" id="A0A9X4NW05"/>
<sequence length="134" mass="14347">MNIASFDDLLSAARAQPLPQRLLFVFAGIELPDDATPEERAAFEQGQGGALVPQMCVDKSPDELASFDQLKQEAATFGQPWGMVFAAAMSGAPGKALTSADADEPLQKMVEAIRQGRIQAYIPFDPQGRPVQIG</sequence>
<dbReference type="RefSeq" id="WP_068175071.1">
    <property type="nucleotide sequence ID" value="NZ_AOGK01000019.1"/>
</dbReference>
<name>A0A9X4NW05_9BURK</name>
<keyword evidence="2" id="KW-1185">Reference proteome</keyword>
<dbReference type="Proteomes" id="UP001152876">
    <property type="component" value="Unassembled WGS sequence"/>
</dbReference>
<gene>
    <name evidence="1" type="ORF">H010_18747</name>
</gene>
<dbReference type="EMBL" id="AOGK01000019">
    <property type="protein sequence ID" value="MDG5977304.1"/>
    <property type="molecule type" value="Genomic_DNA"/>
</dbReference>
<accession>A0A9X4NW05</accession>
<comment type="caution">
    <text evidence="1">The sequence shown here is derived from an EMBL/GenBank/DDBJ whole genome shotgun (WGS) entry which is preliminary data.</text>
</comment>
<reference evidence="1" key="1">
    <citation type="submission" date="2013-01" db="EMBL/GenBank/DDBJ databases">
        <title>Genome draft of Hydrogenophaga taeniospiralis 2K1.</title>
        <authorList>
            <person name="Gomila M."/>
            <person name="Lalucat J."/>
        </authorList>
    </citation>
    <scope>NUCLEOTIDE SEQUENCE</scope>
    <source>
        <strain evidence="1">CCUG 15921</strain>
    </source>
</reference>
<evidence type="ECO:0000313" key="2">
    <source>
        <dbReference type="Proteomes" id="UP001152876"/>
    </source>
</evidence>
<protein>
    <submittedName>
        <fullName evidence="1">Uncharacterized protein</fullName>
    </submittedName>
</protein>